<name>A0A239F5D8_9BACT</name>
<organism evidence="1 2">
    <name type="scientific">Belliella buryatensis</name>
    <dbReference type="NCBI Taxonomy" id="1500549"/>
    <lineage>
        <taxon>Bacteria</taxon>
        <taxon>Pseudomonadati</taxon>
        <taxon>Bacteroidota</taxon>
        <taxon>Cytophagia</taxon>
        <taxon>Cytophagales</taxon>
        <taxon>Cyclobacteriaceae</taxon>
        <taxon>Belliella</taxon>
    </lineage>
</organism>
<gene>
    <name evidence="1" type="ORF">SAMN06295967_111119</name>
</gene>
<evidence type="ECO:0000313" key="1">
    <source>
        <dbReference type="EMBL" id="SNS51951.1"/>
    </source>
</evidence>
<proteinExistence type="predicted"/>
<accession>A0A239F5D8</accession>
<keyword evidence="2" id="KW-1185">Reference proteome</keyword>
<reference evidence="2" key="1">
    <citation type="submission" date="2017-06" db="EMBL/GenBank/DDBJ databases">
        <authorList>
            <person name="Varghese N."/>
            <person name="Submissions S."/>
        </authorList>
    </citation>
    <scope>NUCLEOTIDE SEQUENCE [LARGE SCALE GENOMIC DNA]</scope>
    <source>
        <strain evidence="2">5C</strain>
    </source>
</reference>
<dbReference type="AlphaFoldDB" id="A0A239F5D8"/>
<protein>
    <recommendedName>
        <fullName evidence="3">Por secretion system C-terminal sorting domain-containing protein</fullName>
    </recommendedName>
</protein>
<evidence type="ECO:0008006" key="3">
    <source>
        <dbReference type="Google" id="ProtNLM"/>
    </source>
</evidence>
<evidence type="ECO:0000313" key="2">
    <source>
        <dbReference type="Proteomes" id="UP000198480"/>
    </source>
</evidence>
<dbReference type="Proteomes" id="UP000198480">
    <property type="component" value="Unassembled WGS sequence"/>
</dbReference>
<sequence length="156" mass="17572">MIFAILHFMNKPINLKPKVTILASAVMLTLLSFSFDAFGQIFKKRTKVETEISFPSSLNREMVAFDLQSEGIKKFTIILEKKPTVITKIKVFDTLGNLIHEDRINPEDGNKKTFDFSNVQSQLFVVEVGNAKYNITKSIYAIPPGKRSGSNAQVNE</sequence>
<dbReference type="EMBL" id="FZOK01000011">
    <property type="protein sequence ID" value="SNS51951.1"/>
    <property type="molecule type" value="Genomic_DNA"/>
</dbReference>
<dbReference type="OrthoDB" id="837988at2"/>